<feature type="compositionally biased region" description="Pro residues" evidence="3">
    <location>
        <begin position="606"/>
        <end position="629"/>
    </location>
</feature>
<feature type="compositionally biased region" description="Gly residues" evidence="3">
    <location>
        <begin position="555"/>
        <end position="579"/>
    </location>
</feature>
<dbReference type="AlphaFoldDB" id="A0AAX6S911"/>
<dbReference type="GO" id="GO:0005634">
    <property type="term" value="C:nucleus"/>
    <property type="evidence" value="ECO:0007669"/>
    <property type="project" value="UniProtKB-SubCell"/>
</dbReference>
<organism evidence="5 6">
    <name type="scientific">Heterocephalus glaber</name>
    <name type="common">Naked mole rat</name>
    <dbReference type="NCBI Taxonomy" id="10181"/>
    <lineage>
        <taxon>Eukaryota</taxon>
        <taxon>Metazoa</taxon>
        <taxon>Chordata</taxon>
        <taxon>Craniata</taxon>
        <taxon>Vertebrata</taxon>
        <taxon>Euteleostomi</taxon>
        <taxon>Mammalia</taxon>
        <taxon>Eutheria</taxon>
        <taxon>Euarchontoglires</taxon>
        <taxon>Glires</taxon>
        <taxon>Rodentia</taxon>
        <taxon>Hystricomorpha</taxon>
        <taxon>Bathyergidae</taxon>
        <taxon>Heterocephalus</taxon>
    </lineage>
</organism>
<dbReference type="Pfam" id="PF00622">
    <property type="entry name" value="SPRY"/>
    <property type="match status" value="1"/>
</dbReference>
<dbReference type="SMART" id="SM00449">
    <property type="entry name" value="SPRY"/>
    <property type="match status" value="1"/>
</dbReference>
<reference evidence="6" key="1">
    <citation type="submission" date="2025-08" db="UniProtKB">
        <authorList>
            <consortium name="RefSeq"/>
        </authorList>
    </citation>
    <scope>IDENTIFICATION</scope>
</reference>
<dbReference type="GeneID" id="101701864"/>
<dbReference type="Gene3D" id="3.40.50.300">
    <property type="entry name" value="P-loop containing nucleotide triphosphate hydrolases"/>
    <property type="match status" value="1"/>
</dbReference>
<dbReference type="SUPFAM" id="SSF68906">
    <property type="entry name" value="SAP domain"/>
    <property type="match status" value="1"/>
</dbReference>
<proteinExistence type="predicted"/>
<feature type="region of interest" description="Disordered" evidence="3">
    <location>
        <begin position="1"/>
        <end position="133"/>
    </location>
</feature>
<evidence type="ECO:0000313" key="5">
    <source>
        <dbReference type="Proteomes" id="UP000694906"/>
    </source>
</evidence>
<dbReference type="SUPFAM" id="SSF52540">
    <property type="entry name" value="P-loop containing nucleoside triphosphate hydrolases"/>
    <property type="match status" value="1"/>
</dbReference>
<dbReference type="Proteomes" id="UP000694906">
    <property type="component" value="Unplaced"/>
</dbReference>
<dbReference type="PRINTS" id="PR01217">
    <property type="entry name" value="PRICHEXTENSN"/>
</dbReference>
<dbReference type="Gene3D" id="1.10.720.30">
    <property type="entry name" value="SAP domain"/>
    <property type="match status" value="1"/>
</dbReference>
<feature type="compositionally biased region" description="Pro residues" evidence="3">
    <location>
        <begin position="77"/>
        <end position="88"/>
    </location>
</feature>
<dbReference type="SMART" id="SM00513">
    <property type="entry name" value="SAP"/>
    <property type="match status" value="1"/>
</dbReference>
<evidence type="ECO:0000259" key="4">
    <source>
        <dbReference type="PROSITE" id="PS50800"/>
    </source>
</evidence>
<dbReference type="InterPro" id="IPR027417">
    <property type="entry name" value="P-loop_NTPase"/>
</dbReference>
<dbReference type="CDD" id="cd12884">
    <property type="entry name" value="SPRY_hnRNP"/>
    <property type="match status" value="1"/>
</dbReference>
<feature type="compositionally biased region" description="Low complexity" evidence="3">
    <location>
        <begin position="654"/>
        <end position="676"/>
    </location>
</feature>
<feature type="compositionally biased region" description="Polar residues" evidence="3">
    <location>
        <begin position="104"/>
        <end position="117"/>
    </location>
</feature>
<dbReference type="Gene3D" id="2.60.120.920">
    <property type="match status" value="1"/>
</dbReference>
<dbReference type="PROSITE" id="PS50800">
    <property type="entry name" value="SAP"/>
    <property type="match status" value="1"/>
</dbReference>
<feature type="compositionally biased region" description="Polar residues" evidence="3">
    <location>
        <begin position="637"/>
        <end position="653"/>
    </location>
</feature>
<feature type="compositionally biased region" description="Basic and acidic residues" evidence="3">
    <location>
        <begin position="118"/>
        <end position="130"/>
    </location>
</feature>
<feature type="compositionally biased region" description="Basic and acidic residues" evidence="3">
    <location>
        <begin position="175"/>
        <end position="194"/>
    </location>
</feature>
<comment type="subcellular location">
    <subcellularLocation>
        <location evidence="1">Nucleus</location>
    </subcellularLocation>
</comment>
<dbReference type="FunFam" id="1.10.720.30:FF:000004">
    <property type="entry name" value="heterogeneous nuclear ribonucleoprotein U isoform X1"/>
    <property type="match status" value="1"/>
</dbReference>
<evidence type="ECO:0000256" key="1">
    <source>
        <dbReference type="ARBA" id="ARBA00004123"/>
    </source>
</evidence>
<feature type="compositionally biased region" description="Basic and acidic residues" evidence="3">
    <location>
        <begin position="507"/>
        <end position="524"/>
    </location>
</feature>
<dbReference type="Pfam" id="PF13671">
    <property type="entry name" value="AAA_33"/>
    <property type="match status" value="1"/>
</dbReference>
<evidence type="ECO:0000313" key="6">
    <source>
        <dbReference type="RefSeq" id="XP_021106512.1"/>
    </source>
</evidence>
<keyword evidence="2" id="KW-0539">Nucleus</keyword>
<feature type="compositionally biased region" description="Acidic residues" evidence="3">
    <location>
        <begin position="38"/>
        <end position="54"/>
    </location>
</feature>
<dbReference type="GO" id="GO:0003723">
    <property type="term" value="F:RNA binding"/>
    <property type="evidence" value="ECO:0007669"/>
    <property type="project" value="TreeGrafter"/>
</dbReference>
<sequence length="768" mass="86027">MDVRRLKVNELREELQRRGLDTRGLKAELAERLQAALEAEEPDDERELEADDEPGQPGHNNEEVETEGGSELEGTAQPPPPGLQPHPEPGGYSGPDGHYVMENMTRQNQFYESQVIKQENESGYDRRPLDLEPLQQAYRPVEVKTEMKQEAPPSFLPPEASQLKPDRQQFQSRKRPYEENRGRGYFEHREDRRGRSPQPPAEEDEDDFDDTLVAIDTYNCDLHFKVARDRSSGYPLTIEGFAYLWSGARASYGVRRGRVCFEMKINEEISVKHLPSTEPDPHVVRIGWSLDSCSTQLGEEPFSYGYGGTGKKSTNSRFENYGDKFAENDVIGCFAILMMVGLPAAGKTTWAIKHAASNPSKKYNILGTNAIMDKMRVMGLRRQRNYAGRWDVLIQQATQCLNRLIQIAARKKRNYILDQTNVYGSAQRRKMRPFEGFQRKAIVICPTDEDLKDRTIKRTDEEGKDVPDHAVLEMKANFTLPDVGDFLDEVLFIELQREEADKLVRQYNEEGRKAGPPPEKRFDNRGGGFRGRGGGGGFQRYDSRGPPGSNRGGFQNRGGGSSGGGNYRGGFNRSGGGGYNQNRWGNNNRDNNNSNNRGSYNRAPQQQPPPQQPPPPQPPPQQPPPPPSYSPARNLPGASSYNKNSNIPGSGANTSTPTVSSYSPPQPSYSQPPYNQGGYSQGYTAPPPPPPPPPAYNYGSYGGYNPAPYTPPPPPTAQTYPQPSYNQYQQYAQQWNQYYQNQAQWPPYYGNYDYGSYSGSTQGGTSTQ</sequence>
<protein>
    <submittedName>
        <fullName evidence="6">Heterogeneous nuclear ribonucleoprotein U-like protein 1 isoform X5</fullName>
    </submittedName>
</protein>
<dbReference type="GO" id="GO:0000380">
    <property type="term" value="P:alternative mRNA splicing, via spliceosome"/>
    <property type="evidence" value="ECO:0007669"/>
    <property type="project" value="TreeGrafter"/>
</dbReference>
<dbReference type="InterPro" id="IPR035778">
    <property type="entry name" value="SPRY_hnRNP_U"/>
</dbReference>
<dbReference type="Pfam" id="PF02037">
    <property type="entry name" value="SAP"/>
    <property type="match status" value="1"/>
</dbReference>
<evidence type="ECO:0000256" key="3">
    <source>
        <dbReference type="SAM" id="MobiDB-lite"/>
    </source>
</evidence>
<dbReference type="SUPFAM" id="SSF49899">
    <property type="entry name" value="Concanavalin A-like lectins/glucanases"/>
    <property type="match status" value="1"/>
</dbReference>
<dbReference type="CTD" id="11100"/>
<dbReference type="PANTHER" id="PTHR12381:SF41">
    <property type="entry name" value="HETEROGENEOUS NUCLEAR RIBONUCLEOPROTEIN U-LIKE PROTEIN 1"/>
    <property type="match status" value="1"/>
</dbReference>
<dbReference type="InterPro" id="IPR003877">
    <property type="entry name" value="SPRY_dom"/>
</dbReference>
<keyword evidence="5" id="KW-1185">Reference proteome</keyword>
<dbReference type="PANTHER" id="PTHR12381">
    <property type="entry name" value="HETEROGENEOUS NUCLEAR RIBONUCLEOPROTEIN U FAMILY MEMBER"/>
    <property type="match status" value="1"/>
</dbReference>
<feature type="compositionally biased region" description="Basic and acidic residues" evidence="3">
    <location>
        <begin position="1"/>
        <end position="31"/>
    </location>
</feature>
<accession>A0AAX6S911</accession>
<feature type="region of interest" description="Disordered" evidence="3">
    <location>
        <begin position="507"/>
        <end position="723"/>
    </location>
</feature>
<evidence type="ECO:0000256" key="2">
    <source>
        <dbReference type="ARBA" id="ARBA00023242"/>
    </source>
</evidence>
<feature type="compositionally biased region" description="Gly residues" evidence="3">
    <location>
        <begin position="525"/>
        <end position="538"/>
    </location>
</feature>
<feature type="compositionally biased region" description="Low complexity" evidence="3">
    <location>
        <begin position="696"/>
        <end position="707"/>
    </location>
</feature>
<dbReference type="InterPro" id="IPR003034">
    <property type="entry name" value="SAP_dom"/>
</dbReference>
<dbReference type="InterPro" id="IPR013320">
    <property type="entry name" value="ConA-like_dom_sf"/>
</dbReference>
<feature type="compositionally biased region" description="Pro residues" evidence="3">
    <location>
        <begin position="685"/>
        <end position="695"/>
    </location>
</feature>
<name>A0AAX6S911_HETGA</name>
<dbReference type="RefSeq" id="XP_021106512.1">
    <property type="nucleotide sequence ID" value="XM_021250853.1"/>
</dbReference>
<dbReference type="InterPro" id="IPR036361">
    <property type="entry name" value="SAP_dom_sf"/>
</dbReference>
<feature type="domain" description="SAP" evidence="4">
    <location>
        <begin position="3"/>
        <end position="37"/>
    </location>
</feature>
<gene>
    <name evidence="6" type="primary">Hnrnpul1</name>
</gene>
<dbReference type="FunFam" id="3.40.50.300:FF:000355">
    <property type="entry name" value="Heterogeneous nuclear ribonucleoprotein U-like 1, isoform CRA_a"/>
    <property type="match status" value="1"/>
</dbReference>
<feature type="compositionally biased region" description="Low complexity" evidence="3">
    <location>
        <begin position="580"/>
        <end position="605"/>
    </location>
</feature>
<dbReference type="InterPro" id="IPR043136">
    <property type="entry name" value="B30.2/SPRY_sf"/>
</dbReference>
<feature type="region of interest" description="Disordered" evidence="3">
    <location>
        <begin position="145"/>
        <end position="207"/>
    </location>
</feature>